<feature type="compositionally biased region" description="Basic and acidic residues" evidence="1">
    <location>
        <begin position="20"/>
        <end position="30"/>
    </location>
</feature>
<name>A0AAV5CQD0_ELECO</name>
<evidence type="ECO:0000313" key="2">
    <source>
        <dbReference type="EMBL" id="GJN00231.1"/>
    </source>
</evidence>
<dbReference type="AlphaFoldDB" id="A0AAV5CQD0"/>
<dbReference type="Proteomes" id="UP001054889">
    <property type="component" value="Unassembled WGS sequence"/>
</dbReference>
<proteinExistence type="predicted"/>
<keyword evidence="4" id="KW-1185">Reference proteome</keyword>
<protein>
    <submittedName>
        <fullName evidence="2">Uncharacterized protein</fullName>
    </submittedName>
</protein>
<accession>A0AAV5CQD0</accession>
<comment type="caution">
    <text evidence="2">The sequence shown here is derived from an EMBL/GenBank/DDBJ whole genome shotgun (WGS) entry which is preliminary data.</text>
</comment>
<sequence>MGRAYLVGAHRPRRASPQGKDGHERERERNLASPAAAQLKSPRRLLALALIYACRCRSPTRPPPLATCWG</sequence>
<evidence type="ECO:0000313" key="4">
    <source>
        <dbReference type="Proteomes" id="UP001054889"/>
    </source>
</evidence>
<dbReference type="EMBL" id="BQKI01000008">
    <property type="protein sequence ID" value="GJN00463.1"/>
    <property type="molecule type" value="Genomic_DNA"/>
</dbReference>
<organism evidence="2 4">
    <name type="scientific">Eleusine coracana subsp. coracana</name>
    <dbReference type="NCBI Taxonomy" id="191504"/>
    <lineage>
        <taxon>Eukaryota</taxon>
        <taxon>Viridiplantae</taxon>
        <taxon>Streptophyta</taxon>
        <taxon>Embryophyta</taxon>
        <taxon>Tracheophyta</taxon>
        <taxon>Spermatophyta</taxon>
        <taxon>Magnoliopsida</taxon>
        <taxon>Liliopsida</taxon>
        <taxon>Poales</taxon>
        <taxon>Poaceae</taxon>
        <taxon>PACMAD clade</taxon>
        <taxon>Chloridoideae</taxon>
        <taxon>Cynodonteae</taxon>
        <taxon>Eleusininae</taxon>
        <taxon>Eleusine</taxon>
    </lineage>
</organism>
<evidence type="ECO:0000313" key="3">
    <source>
        <dbReference type="EMBL" id="GJN00463.1"/>
    </source>
</evidence>
<evidence type="ECO:0000256" key="1">
    <source>
        <dbReference type="SAM" id="MobiDB-lite"/>
    </source>
</evidence>
<dbReference type="EMBL" id="BQKI01000008">
    <property type="protein sequence ID" value="GJN00231.1"/>
    <property type="molecule type" value="Genomic_DNA"/>
</dbReference>
<feature type="region of interest" description="Disordered" evidence="1">
    <location>
        <begin position="1"/>
        <end position="37"/>
    </location>
</feature>
<gene>
    <name evidence="2" type="primary">ga17400</name>
    <name evidence="3" type="synonym">ga17647</name>
    <name evidence="2" type="ORF">PR202_ga17400</name>
    <name evidence="3" type="ORF">PR202_ga17647</name>
</gene>
<reference evidence="2" key="2">
    <citation type="submission" date="2021-12" db="EMBL/GenBank/DDBJ databases">
        <title>Resequencing data analysis of finger millet.</title>
        <authorList>
            <person name="Hatakeyama M."/>
            <person name="Aluri S."/>
            <person name="Balachadran M.T."/>
            <person name="Sivarajan S.R."/>
            <person name="Poveda L."/>
            <person name="Shimizu-Inatsugi R."/>
            <person name="Schlapbach R."/>
            <person name="Sreeman S.M."/>
            <person name="Shimizu K.K."/>
        </authorList>
    </citation>
    <scope>NUCLEOTIDE SEQUENCE</scope>
</reference>
<reference evidence="2" key="1">
    <citation type="journal article" date="2018" name="DNA Res.">
        <title>Multiple hybrid de novo genome assembly of finger millet, an orphan allotetraploid crop.</title>
        <authorList>
            <person name="Hatakeyama M."/>
            <person name="Aluri S."/>
            <person name="Balachadran M.T."/>
            <person name="Sivarajan S.R."/>
            <person name="Patrignani A."/>
            <person name="Gruter S."/>
            <person name="Poveda L."/>
            <person name="Shimizu-Inatsugi R."/>
            <person name="Baeten J."/>
            <person name="Francoijs K.J."/>
            <person name="Nataraja K.N."/>
            <person name="Reddy Y.A.N."/>
            <person name="Phadnis S."/>
            <person name="Ravikumar R.L."/>
            <person name="Schlapbach R."/>
            <person name="Sreeman S.M."/>
            <person name="Shimizu K.K."/>
        </authorList>
    </citation>
    <scope>NUCLEOTIDE SEQUENCE</scope>
</reference>